<accession>A0AAV9L6D1</accession>
<keyword evidence="2" id="KW-1185">Reference proteome</keyword>
<sequence length="61" mass="6878">MDEEETPSKRITRGIQSNQQFLNDFSSFPLGLTQDFHEISGSIAKSQVNQQEVISNSVILH</sequence>
<proteinExistence type="predicted"/>
<evidence type="ECO:0000313" key="1">
    <source>
        <dbReference type="EMBL" id="KAK4721266.1"/>
    </source>
</evidence>
<gene>
    <name evidence="1" type="ORF">R3W88_011499</name>
</gene>
<comment type="caution">
    <text evidence="1">The sequence shown here is derived from an EMBL/GenBank/DDBJ whole genome shotgun (WGS) entry which is preliminary data.</text>
</comment>
<dbReference type="AlphaFoldDB" id="A0AAV9L6D1"/>
<name>A0AAV9L6D1_9SOLN</name>
<dbReference type="EMBL" id="JAWPEI010000007">
    <property type="protein sequence ID" value="KAK4721266.1"/>
    <property type="molecule type" value="Genomic_DNA"/>
</dbReference>
<organism evidence="1 2">
    <name type="scientific">Solanum pinnatisectum</name>
    <name type="common">tansyleaf nightshade</name>
    <dbReference type="NCBI Taxonomy" id="50273"/>
    <lineage>
        <taxon>Eukaryota</taxon>
        <taxon>Viridiplantae</taxon>
        <taxon>Streptophyta</taxon>
        <taxon>Embryophyta</taxon>
        <taxon>Tracheophyta</taxon>
        <taxon>Spermatophyta</taxon>
        <taxon>Magnoliopsida</taxon>
        <taxon>eudicotyledons</taxon>
        <taxon>Gunneridae</taxon>
        <taxon>Pentapetalae</taxon>
        <taxon>asterids</taxon>
        <taxon>lamiids</taxon>
        <taxon>Solanales</taxon>
        <taxon>Solanaceae</taxon>
        <taxon>Solanoideae</taxon>
        <taxon>Solaneae</taxon>
        <taxon>Solanum</taxon>
    </lineage>
</organism>
<protein>
    <submittedName>
        <fullName evidence="1">Uncharacterized protein</fullName>
    </submittedName>
</protein>
<evidence type="ECO:0000313" key="2">
    <source>
        <dbReference type="Proteomes" id="UP001311915"/>
    </source>
</evidence>
<dbReference type="Proteomes" id="UP001311915">
    <property type="component" value="Unassembled WGS sequence"/>
</dbReference>
<reference evidence="1 2" key="1">
    <citation type="submission" date="2023-10" db="EMBL/GenBank/DDBJ databases">
        <title>Genome-Wide Identification Analysis in wild type Solanum Pinnatisectum Reveals Some Genes Defensing Phytophthora Infestans.</title>
        <authorList>
            <person name="Sun C."/>
        </authorList>
    </citation>
    <scope>NUCLEOTIDE SEQUENCE [LARGE SCALE GENOMIC DNA]</scope>
    <source>
        <strain evidence="1">LQN</strain>
        <tissue evidence="1">Leaf</tissue>
    </source>
</reference>